<accession>A0ACA9RNM8</accession>
<dbReference type="Proteomes" id="UP000789366">
    <property type="component" value="Unassembled WGS sequence"/>
</dbReference>
<reference evidence="1" key="1">
    <citation type="submission" date="2021-06" db="EMBL/GenBank/DDBJ databases">
        <authorList>
            <person name="Kallberg Y."/>
            <person name="Tangrot J."/>
            <person name="Rosling A."/>
        </authorList>
    </citation>
    <scope>NUCLEOTIDE SEQUENCE</scope>
    <source>
        <strain evidence="1">28 12/20/2015</strain>
    </source>
</reference>
<proteinExistence type="predicted"/>
<sequence>MIQMITVKDIYKHIISENYQSKSKKAMGKFRKTYCTISLHLLRSLVKSYECDKESISKILKGLCYLIPAMNDYFKFLALMFEQNMEKTDANLILYKSFTLPNNKQVRAMKNYYNTLMFSNVAIFMDLEQEEFKTSDRYCF</sequence>
<evidence type="ECO:0000313" key="1">
    <source>
        <dbReference type="EMBL" id="CAG8799206.1"/>
    </source>
</evidence>
<comment type="caution">
    <text evidence="1">The sequence shown here is derived from an EMBL/GenBank/DDBJ whole genome shotgun (WGS) entry which is preliminary data.</text>
</comment>
<gene>
    <name evidence="1" type="ORF">SPELUC_LOCUS17907</name>
</gene>
<organism evidence="1 2">
    <name type="scientific">Cetraspora pellucida</name>
    <dbReference type="NCBI Taxonomy" id="1433469"/>
    <lineage>
        <taxon>Eukaryota</taxon>
        <taxon>Fungi</taxon>
        <taxon>Fungi incertae sedis</taxon>
        <taxon>Mucoromycota</taxon>
        <taxon>Glomeromycotina</taxon>
        <taxon>Glomeromycetes</taxon>
        <taxon>Diversisporales</taxon>
        <taxon>Gigasporaceae</taxon>
        <taxon>Cetraspora</taxon>
    </lineage>
</organism>
<protein>
    <submittedName>
        <fullName evidence="1">7491_t:CDS:1</fullName>
    </submittedName>
</protein>
<feature type="non-terminal residue" evidence="1">
    <location>
        <position position="140"/>
    </location>
</feature>
<name>A0ACA9RNM8_9GLOM</name>
<dbReference type="EMBL" id="CAJVPW010077918">
    <property type="protein sequence ID" value="CAG8799206.1"/>
    <property type="molecule type" value="Genomic_DNA"/>
</dbReference>
<evidence type="ECO:0000313" key="2">
    <source>
        <dbReference type="Proteomes" id="UP000789366"/>
    </source>
</evidence>
<keyword evidence="2" id="KW-1185">Reference proteome</keyword>